<gene>
    <name evidence="3" type="ORF">CCMP2556_LOCUS7910</name>
</gene>
<evidence type="ECO:0000256" key="1">
    <source>
        <dbReference type="SAM" id="MobiDB-lite"/>
    </source>
</evidence>
<proteinExistence type="predicted"/>
<dbReference type="PROSITE" id="PS51257">
    <property type="entry name" value="PROKAR_LIPOPROTEIN"/>
    <property type="match status" value="1"/>
</dbReference>
<name>A0ABP0IRT4_9DINO</name>
<keyword evidence="2" id="KW-1133">Transmembrane helix</keyword>
<feature type="transmembrane region" description="Helical" evidence="2">
    <location>
        <begin position="111"/>
        <end position="135"/>
    </location>
</feature>
<reference evidence="3 4" key="1">
    <citation type="submission" date="2024-02" db="EMBL/GenBank/DDBJ databases">
        <authorList>
            <person name="Chen Y."/>
            <person name="Shah S."/>
            <person name="Dougan E. K."/>
            <person name="Thang M."/>
            <person name="Chan C."/>
        </authorList>
    </citation>
    <scope>NUCLEOTIDE SEQUENCE [LARGE SCALE GENOMIC DNA]</scope>
</reference>
<feature type="compositionally biased region" description="Basic and acidic residues" evidence="1">
    <location>
        <begin position="260"/>
        <end position="272"/>
    </location>
</feature>
<sequence length="322" mass="35944">MADRGETVQVALLLVLACCGVWQVGSWVLSCLRRTFGQTPESLDGSGADLRMNSGEDLRAPSSVEAGPVNGREVQVEHLIQMKDLRTAYALLFGAGFVGGHHFYLDRLLHGTIAATTGNFFGVGWMVDLLCLPYYTSSFNRTATASRDRSCGRLCCCLPLVQCVVILVVCGIALGLPAFFHSAGVVDLEQRMAGTAGNPYVILDIDRDASAEELQKAYEAQLRDVEASKDCKLKESKESRESKACRMKKKHLKKAIEFSLRRSGETKEEPPRKQRRRTKSDEDREFDQWFDQRRSEWEALVAEVKEGSTRLFKSDDKAHEDL</sequence>
<comment type="caution">
    <text evidence="3">The sequence shown here is derived from an EMBL/GenBank/DDBJ whole genome shotgun (WGS) entry which is preliminary data.</text>
</comment>
<protein>
    <recommendedName>
        <fullName evidence="5">TM2 domain-containing protein</fullName>
    </recommendedName>
</protein>
<keyword evidence="2" id="KW-0812">Transmembrane</keyword>
<keyword evidence="4" id="KW-1185">Reference proteome</keyword>
<organism evidence="3 4">
    <name type="scientific">Durusdinium trenchii</name>
    <dbReference type="NCBI Taxonomy" id="1381693"/>
    <lineage>
        <taxon>Eukaryota</taxon>
        <taxon>Sar</taxon>
        <taxon>Alveolata</taxon>
        <taxon>Dinophyceae</taxon>
        <taxon>Suessiales</taxon>
        <taxon>Symbiodiniaceae</taxon>
        <taxon>Durusdinium</taxon>
    </lineage>
</organism>
<feature type="transmembrane region" description="Helical" evidence="2">
    <location>
        <begin position="156"/>
        <end position="180"/>
    </location>
</feature>
<keyword evidence="2" id="KW-0472">Membrane</keyword>
<evidence type="ECO:0008006" key="5">
    <source>
        <dbReference type="Google" id="ProtNLM"/>
    </source>
</evidence>
<feature type="transmembrane region" description="Helical" evidence="2">
    <location>
        <begin position="12"/>
        <end position="32"/>
    </location>
</feature>
<dbReference type="Proteomes" id="UP001642484">
    <property type="component" value="Unassembled WGS sequence"/>
</dbReference>
<evidence type="ECO:0000313" key="4">
    <source>
        <dbReference type="Proteomes" id="UP001642484"/>
    </source>
</evidence>
<evidence type="ECO:0000313" key="3">
    <source>
        <dbReference type="EMBL" id="CAK9005023.1"/>
    </source>
</evidence>
<feature type="region of interest" description="Disordered" evidence="1">
    <location>
        <begin position="260"/>
        <end position="285"/>
    </location>
</feature>
<accession>A0ABP0IRT4</accession>
<dbReference type="EMBL" id="CAXAMN010003525">
    <property type="protein sequence ID" value="CAK9005023.1"/>
    <property type="molecule type" value="Genomic_DNA"/>
</dbReference>
<dbReference type="PANTHER" id="PTHR44733">
    <property type="entry name" value="DNAJ HOMOLOG SUBFAMILY C MEMBER 22"/>
    <property type="match status" value="1"/>
</dbReference>
<dbReference type="PANTHER" id="PTHR44733:SF1">
    <property type="entry name" value="DNAJ HOMOLOG SUBFAMILY C MEMBER 22"/>
    <property type="match status" value="1"/>
</dbReference>
<evidence type="ECO:0000256" key="2">
    <source>
        <dbReference type="SAM" id="Phobius"/>
    </source>
</evidence>
<feature type="transmembrane region" description="Helical" evidence="2">
    <location>
        <begin position="88"/>
        <end position="105"/>
    </location>
</feature>